<keyword evidence="2" id="KW-1185">Reference proteome</keyword>
<dbReference type="RefSeq" id="WP_131287812.1">
    <property type="nucleotide sequence ID" value="NZ_SJKA01000004.1"/>
</dbReference>
<reference evidence="1 2" key="1">
    <citation type="submission" date="2019-02" db="EMBL/GenBank/DDBJ databases">
        <title>Kribbella capetownensis sp. nov. and Kribbella speibonae sp. nov., isolated from soil.</title>
        <authorList>
            <person name="Curtis S.M."/>
            <person name="Norton I."/>
            <person name="Everest G.J."/>
            <person name="Meyers P.R."/>
        </authorList>
    </citation>
    <scope>NUCLEOTIDE SEQUENCE [LARGE SCALE GENOMIC DNA]</scope>
    <source>
        <strain evidence="1 2">DSM 27082</strain>
    </source>
</reference>
<evidence type="ECO:0000313" key="1">
    <source>
        <dbReference type="EMBL" id="TCC34931.1"/>
    </source>
</evidence>
<proteinExistence type="predicted"/>
<protein>
    <submittedName>
        <fullName evidence="1">Uncharacterized protein</fullName>
    </submittedName>
</protein>
<comment type="caution">
    <text evidence="1">The sequence shown here is derived from an EMBL/GenBank/DDBJ whole genome shotgun (WGS) entry which is preliminary data.</text>
</comment>
<dbReference type="AlphaFoldDB" id="A0A4R0IMT4"/>
<evidence type="ECO:0000313" key="2">
    <source>
        <dbReference type="Proteomes" id="UP000292695"/>
    </source>
</evidence>
<accession>A0A4R0IMT4</accession>
<name>A0A4R0IMT4_9ACTN</name>
<sequence>MSRHSRRTPDTDLVGGSGRLLIAPITITATKPLLPSHAKGLFWVDVAYRATRRVADVDYHWSSRLPHLAGQTVRFWEYLDRTSGAVDYARWSEDELGQAYVRFHTEPEPRTYEEIRPYVERAETDGWVHPASRRLLQCWKEQLELLGVVDPGLERNQPLALSIDGLIEQLGQAGLVLDHRRFGGPAYLDGTRWGLPLRPGISADGHANYVVMLLRDLLPIVGDYSAVLMIHDQEVTADYVLLARILEAFGGTIVRMPLARVPIEGTVQSSRYGGWAGVTLRELIAACRQDFSDDACRLGMRMYFIAMLQRAASDSFRLDLLRRAVARAERILESADDRADAKDLVRHQTEYGWVDPYQLTADLLSRRRPPGQALLRAVYL</sequence>
<dbReference type="Proteomes" id="UP000292695">
    <property type="component" value="Unassembled WGS sequence"/>
</dbReference>
<dbReference type="EMBL" id="SJKA01000004">
    <property type="protein sequence ID" value="TCC34931.1"/>
    <property type="molecule type" value="Genomic_DNA"/>
</dbReference>
<dbReference type="OrthoDB" id="3456613at2"/>
<gene>
    <name evidence="1" type="ORF">E0H50_13655</name>
</gene>
<organism evidence="1 2">
    <name type="scientific">Kribbella sindirgiensis</name>
    <dbReference type="NCBI Taxonomy" id="1124744"/>
    <lineage>
        <taxon>Bacteria</taxon>
        <taxon>Bacillati</taxon>
        <taxon>Actinomycetota</taxon>
        <taxon>Actinomycetes</taxon>
        <taxon>Propionibacteriales</taxon>
        <taxon>Kribbellaceae</taxon>
        <taxon>Kribbella</taxon>
    </lineage>
</organism>